<comment type="caution">
    <text evidence="5">The sequence shown here is derived from an EMBL/GenBank/DDBJ whole genome shotgun (WGS) entry which is preliminary data.</text>
</comment>
<dbReference type="InterPro" id="IPR049270">
    <property type="entry name" value="CFAP58_CC"/>
</dbReference>
<feature type="domain" description="Cilia- and flagella-associated protein 58 central coiled coil" evidence="4">
    <location>
        <begin position="363"/>
        <end position="663"/>
    </location>
</feature>
<feature type="compositionally biased region" description="Basic and acidic residues" evidence="3">
    <location>
        <begin position="220"/>
        <end position="237"/>
    </location>
</feature>
<keyword evidence="6" id="KW-1185">Reference proteome</keyword>
<feature type="compositionally biased region" description="Basic and acidic residues" evidence="3">
    <location>
        <begin position="299"/>
        <end position="365"/>
    </location>
</feature>
<feature type="region of interest" description="Disordered" evidence="3">
    <location>
        <begin position="220"/>
        <end position="365"/>
    </location>
</feature>
<evidence type="ECO:0000259" key="4">
    <source>
        <dbReference type="Pfam" id="PF21771"/>
    </source>
</evidence>
<gene>
    <name evidence="5" type="ORF">CCMP2556_LOCUS21814</name>
</gene>
<name>A0ABP0LQA0_9DINO</name>
<evidence type="ECO:0000256" key="1">
    <source>
        <dbReference type="ARBA" id="ARBA00023054"/>
    </source>
</evidence>
<evidence type="ECO:0000313" key="5">
    <source>
        <dbReference type="EMBL" id="CAK9040522.1"/>
    </source>
</evidence>
<evidence type="ECO:0000313" key="6">
    <source>
        <dbReference type="Proteomes" id="UP001642484"/>
    </source>
</evidence>
<dbReference type="EMBL" id="CAXAMN010013335">
    <property type="protein sequence ID" value="CAK9040522.1"/>
    <property type="molecule type" value="Genomic_DNA"/>
</dbReference>
<feature type="coiled-coil region" evidence="2">
    <location>
        <begin position="787"/>
        <end position="821"/>
    </location>
</feature>
<accession>A0ABP0LQA0</accession>
<sequence length="841" mass="98925">MASPDGGSAMEALQKDYQDTLIELTGKKKEIVDPFRIEYEKLYKALMRSHEAEKRLTKKIRDLNSEISSSAQNVQTALKTAAEDQQQISTLRQEIDAKQKLVEEANRKEEQAKETISKRKLEIEDLVSRIEQGAGMSEEQEFQLNQLIGQKEQLEKDRDLLKQNTEMLQRITQGRFDEVQRLEKDLAEAEAQILLLKDKIAEKRGEVEVAKRQKEELEQKMKDLREENDQKQEELAAARRNIAQEQTELRKIQQAVADTDKEEERLERRVHQRLDEKRKLEEKLDQEQAKNQRSVQENLGKEQLIKHRREELQRHHREKEKIIKLHEALKKKDNQAEDERFKAEGKRNELKSEVKSGQEKAESLKRDADVDRKKIEDLLRERDILNKNVVKADERTKKQIDLVKRQETQAMNMQKDITRWKQDALEFQKRIVELQKQREKYGIELSQANAKYFACKEELKNRGSTLTELKKQIANAEAKLNQQKNLYDNVCMDRNMQAKSLVESNEEIAEMHRKFKIISHQTTALKEEFREKDSRLVRGHFEHKELLKHNDKLKDAKERAQRRLKSLTNIVETQRAQLKKLESTIQEAEQERQAQLKELEGVVGERDILGAQLIRRNEELALLYEKIKIQQSTLQKGEIQYQDRLKEVAKLRAEIRACKGEVGHAKLQVTNVETLKQEIHFLNKTLLREETKAKALQEELENPMNVHRWRELESSDPATYQMIQKVKSLQKLLIAKTEEVVEKDALIQEKEKLYVQLKNIIARQPGPEVAEQLAWYSQNLKEKTGHMKQMAAELEMYHNQVQDLKEEIDRHNKDFQGTKQAYFQMLRAQLKSQSQSSVPLE</sequence>
<dbReference type="Proteomes" id="UP001642484">
    <property type="component" value="Unassembled WGS sequence"/>
</dbReference>
<reference evidence="5 6" key="1">
    <citation type="submission" date="2024-02" db="EMBL/GenBank/DDBJ databases">
        <authorList>
            <person name="Chen Y."/>
            <person name="Shah S."/>
            <person name="Dougan E. K."/>
            <person name="Thang M."/>
            <person name="Chan C."/>
        </authorList>
    </citation>
    <scope>NUCLEOTIDE SEQUENCE [LARGE SCALE GENOMIC DNA]</scope>
</reference>
<keyword evidence="1 2" id="KW-0175">Coiled coil</keyword>
<organism evidence="5 6">
    <name type="scientific">Durusdinium trenchii</name>
    <dbReference type="NCBI Taxonomy" id="1381693"/>
    <lineage>
        <taxon>Eukaryota</taxon>
        <taxon>Sar</taxon>
        <taxon>Alveolata</taxon>
        <taxon>Dinophyceae</taxon>
        <taxon>Suessiales</taxon>
        <taxon>Symbiodiniaceae</taxon>
        <taxon>Durusdinium</taxon>
    </lineage>
</organism>
<proteinExistence type="predicted"/>
<protein>
    <recommendedName>
        <fullName evidence="4">Cilia- and flagella-associated protein 58 central coiled coil domain-containing protein</fullName>
    </recommendedName>
</protein>
<feature type="coiled-coil region" evidence="2">
    <location>
        <begin position="543"/>
        <end position="605"/>
    </location>
</feature>
<feature type="coiled-coil region" evidence="2">
    <location>
        <begin position="672"/>
        <end position="699"/>
    </location>
</feature>
<dbReference type="PANTHER" id="PTHR32083:SF0">
    <property type="entry name" value="CILIA AND FLAGELLA-ASSOCIATED PROTEIN 58"/>
    <property type="match status" value="1"/>
</dbReference>
<dbReference type="PANTHER" id="PTHR32083">
    <property type="entry name" value="CILIA AND FLAGELLA-ASSOCIATED PROTEIN 58-RELATED"/>
    <property type="match status" value="1"/>
</dbReference>
<feature type="compositionally biased region" description="Basic and acidic residues" evidence="3">
    <location>
        <begin position="258"/>
        <end position="290"/>
    </location>
</feature>
<dbReference type="Pfam" id="PF21771">
    <property type="entry name" value="CFAP58_CC"/>
    <property type="match status" value="1"/>
</dbReference>
<evidence type="ECO:0000256" key="3">
    <source>
        <dbReference type="SAM" id="MobiDB-lite"/>
    </source>
</evidence>
<evidence type="ECO:0000256" key="2">
    <source>
        <dbReference type="SAM" id="Coils"/>
    </source>
</evidence>